<sequence length="504" mass="53593">MNSAPQLLVHAGTFAALDGRGDITGTRGRSPDGLFVRDARHLSRWRLTVDGAAPTALVPGDPTGGTTAVLTASSTRDEPSDWTLLRRQALVQGRLVERVRIISNVARDTTLAVTVEADADFADQFELRGDGRTYDKPGVVRATRTVPGGVEFTYRRGEWRSSTTVTATPAPTAASDHGTGRDLTWHLPLPAHGSAELTLTVTARAHGAPEPPAAPSSPEQAEEHARRESARLHMGGSATAHPLPADDTPLGRACAQGLADLALLHVPATGPDGEDLSVPGAGVPWFLTLFGRDSLLTSFFALPHLPQVAESTLLALAATQATAHDAAAVAQPGKIVHEIRHGELSHFRQVPYGRYYGSVDSTPLFVALLAAHARQTGDPALARRLQPHARAAVRWMFEHGGLDRHGYLVYASDPGGLLNQNWKDSAGAVCFADGTQATGAIAVAEAQGYAYDALHGAATLARTAWDDPRLADQLDTAAQQLRARFHDDFWMPRSGFPALGSVFK</sequence>
<dbReference type="Pfam" id="PF14742">
    <property type="entry name" value="GDE_N_bis"/>
    <property type="match status" value="1"/>
</dbReference>
<feature type="region of interest" description="Disordered" evidence="1">
    <location>
        <begin position="206"/>
        <end position="251"/>
    </location>
</feature>
<evidence type="ECO:0000313" key="4">
    <source>
        <dbReference type="Proteomes" id="UP000660265"/>
    </source>
</evidence>
<dbReference type="Gene3D" id="1.50.10.10">
    <property type="match status" value="1"/>
</dbReference>
<keyword evidence="4" id="KW-1185">Reference proteome</keyword>
<evidence type="ECO:0000313" key="3">
    <source>
        <dbReference type="EMBL" id="GGK07899.1"/>
    </source>
</evidence>
<dbReference type="Proteomes" id="UP000660265">
    <property type="component" value="Unassembled WGS sequence"/>
</dbReference>
<dbReference type="EMBL" id="BMMV01000015">
    <property type="protein sequence ID" value="GGK07899.1"/>
    <property type="molecule type" value="Genomic_DNA"/>
</dbReference>
<dbReference type="InterPro" id="IPR032856">
    <property type="entry name" value="GDE_N_bis"/>
</dbReference>
<comment type="caution">
    <text evidence="3">The sequence shown here is derived from an EMBL/GenBank/DDBJ whole genome shotgun (WGS) entry which is preliminary data.</text>
</comment>
<organism evidence="3 4">
    <name type="scientific">Streptomyces camponoticapitis</name>
    <dbReference type="NCBI Taxonomy" id="1616125"/>
    <lineage>
        <taxon>Bacteria</taxon>
        <taxon>Bacillati</taxon>
        <taxon>Actinomycetota</taxon>
        <taxon>Actinomycetes</taxon>
        <taxon>Kitasatosporales</taxon>
        <taxon>Streptomycetaceae</taxon>
        <taxon>Streptomyces</taxon>
    </lineage>
</organism>
<feature type="compositionally biased region" description="Basic and acidic residues" evidence="1">
    <location>
        <begin position="221"/>
        <end position="231"/>
    </location>
</feature>
<dbReference type="RefSeq" id="WP_189109315.1">
    <property type="nucleotide sequence ID" value="NZ_BMMV01000015.1"/>
</dbReference>
<feature type="compositionally biased region" description="Low complexity" evidence="1">
    <location>
        <begin position="161"/>
        <end position="175"/>
    </location>
</feature>
<gene>
    <name evidence="3" type="ORF">GCM10011583_44740</name>
</gene>
<dbReference type="InterPro" id="IPR012341">
    <property type="entry name" value="6hp_glycosidase-like_sf"/>
</dbReference>
<evidence type="ECO:0000259" key="2">
    <source>
        <dbReference type="Pfam" id="PF14742"/>
    </source>
</evidence>
<protein>
    <recommendedName>
        <fullName evidence="2">Putative glycogen debranching enzyme N-terminal domain-containing protein</fullName>
    </recommendedName>
</protein>
<feature type="region of interest" description="Disordered" evidence="1">
    <location>
        <begin position="161"/>
        <end position="180"/>
    </location>
</feature>
<evidence type="ECO:0000256" key="1">
    <source>
        <dbReference type="SAM" id="MobiDB-lite"/>
    </source>
</evidence>
<proteinExistence type="predicted"/>
<reference evidence="4" key="1">
    <citation type="journal article" date="2019" name="Int. J. Syst. Evol. Microbiol.">
        <title>The Global Catalogue of Microorganisms (GCM) 10K type strain sequencing project: providing services to taxonomists for standard genome sequencing and annotation.</title>
        <authorList>
            <consortium name="The Broad Institute Genomics Platform"/>
            <consortium name="The Broad Institute Genome Sequencing Center for Infectious Disease"/>
            <person name="Wu L."/>
            <person name="Ma J."/>
        </authorList>
    </citation>
    <scope>NUCLEOTIDE SEQUENCE [LARGE SCALE GENOMIC DNA]</scope>
    <source>
        <strain evidence="4">CGMCC 4.7275</strain>
    </source>
</reference>
<dbReference type="SUPFAM" id="SSF48208">
    <property type="entry name" value="Six-hairpin glycosidases"/>
    <property type="match status" value="1"/>
</dbReference>
<accession>A0ABQ2EDF8</accession>
<dbReference type="InterPro" id="IPR008928">
    <property type="entry name" value="6-hairpin_glycosidase_sf"/>
</dbReference>
<feature type="domain" description="Putative glycogen debranching enzyme N-terminal" evidence="2">
    <location>
        <begin position="8"/>
        <end position="199"/>
    </location>
</feature>
<name>A0ABQ2EDF8_9ACTN</name>